<proteinExistence type="predicted"/>
<reference evidence="1 2" key="1">
    <citation type="journal article" date="2020" name="Nature">
        <title>Bacterial chemolithoautotrophy via manganese oxidation.</title>
        <authorList>
            <person name="Yu H."/>
            <person name="Leadbetter J.R."/>
        </authorList>
    </citation>
    <scope>NUCLEOTIDE SEQUENCE [LARGE SCALE GENOMIC DNA]</scope>
    <source>
        <strain evidence="1 2">RBP-1</strain>
    </source>
</reference>
<name>A0A7X6DF35_9BURK</name>
<sequence length="208" mass="22020">MPMPMPMAGTELEAPQLQLHRAGDPGRPQVEDFIAGVFARRFGATVTGFAPVLVTLRDAADGAIVAAAGYRAAAGAPLFLESYLGAPVESVLARHLHAGPARREIVEIGHLSAARPGAGRQLMVRLGEHLARQGFRWIVCTLTQELRHLLPRLGITPLALAKADAGALEGDGAAWGSYYEHDPVVLAGDLAPALRRHRQRLALGAAAK</sequence>
<protein>
    <recommendedName>
        <fullName evidence="3">Thermostable hemolysin</fullName>
    </recommendedName>
</protein>
<organism evidence="1 2">
    <name type="scientific">Ramlibacter lithotrophicus</name>
    <dbReference type="NCBI Taxonomy" id="2606681"/>
    <lineage>
        <taxon>Bacteria</taxon>
        <taxon>Pseudomonadati</taxon>
        <taxon>Pseudomonadota</taxon>
        <taxon>Betaproteobacteria</taxon>
        <taxon>Burkholderiales</taxon>
        <taxon>Comamonadaceae</taxon>
        <taxon>Ramlibacter</taxon>
    </lineage>
</organism>
<comment type="caution">
    <text evidence="1">The sequence shown here is derived from an EMBL/GenBank/DDBJ whole genome shotgun (WGS) entry which is preliminary data.</text>
</comment>
<keyword evidence="2" id="KW-1185">Reference proteome</keyword>
<dbReference type="InterPro" id="IPR022050">
    <property type="entry name" value="T_hemolysin"/>
</dbReference>
<dbReference type="SUPFAM" id="SSF55729">
    <property type="entry name" value="Acyl-CoA N-acyltransferases (Nat)"/>
    <property type="match status" value="1"/>
</dbReference>
<evidence type="ECO:0000313" key="1">
    <source>
        <dbReference type="EMBL" id="NKE65938.1"/>
    </source>
</evidence>
<gene>
    <name evidence="1" type="ORF">RAMLITH_08910</name>
</gene>
<dbReference type="InterPro" id="IPR016181">
    <property type="entry name" value="Acyl_CoA_acyltransferase"/>
</dbReference>
<evidence type="ECO:0008006" key="3">
    <source>
        <dbReference type="Google" id="ProtNLM"/>
    </source>
</evidence>
<dbReference type="Pfam" id="PF12261">
    <property type="entry name" value="T_hemolysin"/>
    <property type="match status" value="1"/>
</dbReference>
<dbReference type="AlphaFoldDB" id="A0A7X6DF35"/>
<dbReference type="EMBL" id="VTOX01000002">
    <property type="protein sequence ID" value="NKE65938.1"/>
    <property type="molecule type" value="Genomic_DNA"/>
</dbReference>
<accession>A0A7X6DF35</accession>
<dbReference type="Proteomes" id="UP000521868">
    <property type="component" value="Unassembled WGS sequence"/>
</dbReference>
<evidence type="ECO:0000313" key="2">
    <source>
        <dbReference type="Proteomes" id="UP000521868"/>
    </source>
</evidence>